<comment type="caution">
    <text evidence="3">The sequence shown here is derived from an EMBL/GenBank/DDBJ whole genome shotgun (WGS) entry which is preliminary data.</text>
</comment>
<dbReference type="RefSeq" id="WP_313764796.1">
    <property type="nucleotide sequence ID" value="NZ_BAAAVH010000021.1"/>
</dbReference>
<evidence type="ECO:0000313" key="3">
    <source>
        <dbReference type="EMBL" id="MFC5888839.1"/>
    </source>
</evidence>
<name>A0ABW1F4I7_9ACTN</name>
<evidence type="ECO:0000313" key="4">
    <source>
        <dbReference type="Proteomes" id="UP001596067"/>
    </source>
</evidence>
<keyword evidence="2" id="KW-0732">Signal</keyword>
<evidence type="ECO:0000256" key="1">
    <source>
        <dbReference type="SAM" id="MobiDB-lite"/>
    </source>
</evidence>
<reference evidence="4" key="1">
    <citation type="journal article" date="2019" name="Int. J. Syst. Evol. Microbiol.">
        <title>The Global Catalogue of Microorganisms (GCM) 10K type strain sequencing project: providing services to taxonomists for standard genome sequencing and annotation.</title>
        <authorList>
            <consortium name="The Broad Institute Genomics Platform"/>
            <consortium name="The Broad Institute Genome Sequencing Center for Infectious Disease"/>
            <person name="Wu L."/>
            <person name="Ma J."/>
        </authorList>
    </citation>
    <scope>NUCLEOTIDE SEQUENCE [LARGE SCALE GENOMIC DNA]</scope>
    <source>
        <strain evidence="4">CGMCC 4.1469</strain>
    </source>
</reference>
<accession>A0ABW1F4I7</accession>
<evidence type="ECO:0000256" key="2">
    <source>
        <dbReference type="SAM" id="SignalP"/>
    </source>
</evidence>
<feature type="compositionally biased region" description="Low complexity" evidence="1">
    <location>
        <begin position="27"/>
        <end position="56"/>
    </location>
</feature>
<dbReference type="EMBL" id="JBHSOD010000046">
    <property type="protein sequence ID" value="MFC5888839.1"/>
    <property type="molecule type" value="Genomic_DNA"/>
</dbReference>
<dbReference type="Proteomes" id="UP001596067">
    <property type="component" value="Unassembled WGS sequence"/>
</dbReference>
<keyword evidence="4" id="KW-1185">Reference proteome</keyword>
<gene>
    <name evidence="3" type="ORF">ACFP0N_28120</name>
</gene>
<feature type="region of interest" description="Disordered" evidence="1">
    <location>
        <begin position="27"/>
        <end position="61"/>
    </location>
</feature>
<evidence type="ECO:0008006" key="5">
    <source>
        <dbReference type="Google" id="ProtNLM"/>
    </source>
</evidence>
<feature type="chain" id="PRO_5047501047" description="Lipoprotein" evidence="2">
    <location>
        <begin position="22"/>
        <end position="186"/>
    </location>
</feature>
<dbReference type="PROSITE" id="PS51257">
    <property type="entry name" value="PROKAR_LIPOPROTEIN"/>
    <property type="match status" value="1"/>
</dbReference>
<organism evidence="3 4">
    <name type="scientific">Kitasatospora aburaviensis</name>
    <dbReference type="NCBI Taxonomy" id="67265"/>
    <lineage>
        <taxon>Bacteria</taxon>
        <taxon>Bacillati</taxon>
        <taxon>Actinomycetota</taxon>
        <taxon>Actinomycetes</taxon>
        <taxon>Kitasatosporales</taxon>
        <taxon>Streptomycetaceae</taxon>
        <taxon>Kitasatospora</taxon>
    </lineage>
</organism>
<proteinExistence type="predicted"/>
<protein>
    <recommendedName>
        <fullName evidence="5">Lipoprotein</fullName>
    </recommendedName>
</protein>
<sequence length="186" mass="18823">MPIRSLPLALVAVAAAVTLTACGPGDPEPAATGAGPTAGGTAAPAPTGGATAKPGDGATGGCIPPSVPSNHRIVNLAKAATETTVHAKDTTYLCNDPVGNWADAAGEAKTYTFAVGATAKLSDLNNMLHPVPLARFAAHSDFCLNHTSAPDTDPCYDRHTVELVLDSSGRIAKIYEVGRVRQVVAD</sequence>
<feature type="signal peptide" evidence="2">
    <location>
        <begin position="1"/>
        <end position="21"/>
    </location>
</feature>